<keyword evidence="10" id="KW-1185">Reference proteome</keyword>
<dbReference type="Pfam" id="PF00332">
    <property type="entry name" value="Glyco_hydro_17"/>
    <property type="match status" value="1"/>
</dbReference>
<sequence>MALRFITLLLISANVVDGIIGMNWGRMSYQRLIPSTVVDLFLQNGISEVKVFSASENVMKAFSGTGIGLTISIPNESLKDIMSTNDARSWVQRKVTRFLEDKVDIKYVNVGAEPFSPSFWNQTFDGAVDVLRLIQDALNEVGYGSKTKATIPHLTDVLKPNHTKPSQADFRDDIKDKMIKSLQILKENNSPVTVDMIPIYFVKENNVDTEFAFMDGNSTYFVVDDNGLNYTNAFDFMYDSFLWAMKKAGAPDLKLLVGQIGWPTDGYPDANIANAQRFYKSLLPKVTSNRGTPFRPGVPIDTYIHSLCDENKMKTKFGAFQRHWGIYRNDGEPKFKIDLSGQGRDIYPATAKGVTYMPKRWCIFNGDKSNLTKVKYEFESACQVGDCTSLEPGGSCSHLDFNQNVSYAFNRKFQIQAQSEDDNACKFDGLAKVVPENPSNGSCIFPVDILQAEDIVEGYFTRRNGERLPRVSKLAMLLPLLIIFTAFI</sequence>
<dbReference type="InterPro" id="IPR017853">
    <property type="entry name" value="GH"/>
</dbReference>
<evidence type="ECO:0000256" key="6">
    <source>
        <dbReference type="RuleBase" id="RU004335"/>
    </source>
</evidence>
<feature type="domain" description="X8" evidence="8">
    <location>
        <begin position="360"/>
        <end position="445"/>
    </location>
</feature>
<dbReference type="Proteomes" id="UP001604277">
    <property type="component" value="Unassembled WGS sequence"/>
</dbReference>
<evidence type="ECO:0000259" key="8">
    <source>
        <dbReference type="SMART" id="SM00768"/>
    </source>
</evidence>
<evidence type="ECO:0000256" key="1">
    <source>
        <dbReference type="ARBA" id="ARBA00008773"/>
    </source>
</evidence>
<accession>A0ABD1U8S5</accession>
<dbReference type="EMBL" id="JBFOLJ010000007">
    <property type="protein sequence ID" value="KAL2521404.1"/>
    <property type="molecule type" value="Genomic_DNA"/>
</dbReference>
<dbReference type="InterPro" id="IPR000490">
    <property type="entry name" value="Glyco_hydro_17"/>
</dbReference>
<protein>
    <submittedName>
        <fullName evidence="9">O-Glycosyl hydrolase family 17 protein</fullName>
    </submittedName>
</protein>
<feature type="chain" id="PRO_5044743200" evidence="7">
    <location>
        <begin position="19"/>
        <end position="488"/>
    </location>
</feature>
<feature type="signal peptide" evidence="7">
    <location>
        <begin position="1"/>
        <end position="18"/>
    </location>
</feature>
<dbReference type="AlphaFoldDB" id="A0ABD1U8S5"/>
<dbReference type="GO" id="GO:0016798">
    <property type="term" value="F:hydrolase activity, acting on glycosyl bonds"/>
    <property type="evidence" value="ECO:0007669"/>
    <property type="project" value="UniProtKB-KW"/>
</dbReference>
<proteinExistence type="inferred from homology"/>
<keyword evidence="2 7" id="KW-0732">Signal</keyword>
<evidence type="ECO:0000313" key="10">
    <source>
        <dbReference type="Proteomes" id="UP001604277"/>
    </source>
</evidence>
<dbReference type="InterPro" id="IPR012946">
    <property type="entry name" value="X8"/>
</dbReference>
<evidence type="ECO:0000256" key="5">
    <source>
        <dbReference type="ARBA" id="ARBA00023295"/>
    </source>
</evidence>
<dbReference type="PANTHER" id="PTHR32227">
    <property type="entry name" value="GLUCAN ENDO-1,3-BETA-GLUCOSIDASE BG1-RELATED-RELATED"/>
    <property type="match status" value="1"/>
</dbReference>
<keyword evidence="3 9" id="KW-0378">Hydrolase</keyword>
<evidence type="ECO:0000256" key="3">
    <source>
        <dbReference type="ARBA" id="ARBA00022801"/>
    </source>
</evidence>
<dbReference type="Gene3D" id="1.20.58.1040">
    <property type="match status" value="1"/>
</dbReference>
<comment type="caution">
    <text evidence="9">The sequence shown here is derived from an EMBL/GenBank/DDBJ whole genome shotgun (WGS) entry which is preliminary data.</text>
</comment>
<evidence type="ECO:0000256" key="7">
    <source>
        <dbReference type="SAM" id="SignalP"/>
    </source>
</evidence>
<dbReference type="Pfam" id="PF07983">
    <property type="entry name" value="X8"/>
    <property type="match status" value="1"/>
</dbReference>
<dbReference type="Gene3D" id="3.20.20.80">
    <property type="entry name" value="Glycosidases"/>
    <property type="match status" value="1"/>
</dbReference>
<name>A0ABD1U8S5_9LAMI</name>
<evidence type="ECO:0000313" key="9">
    <source>
        <dbReference type="EMBL" id="KAL2521404.1"/>
    </source>
</evidence>
<evidence type="ECO:0000256" key="2">
    <source>
        <dbReference type="ARBA" id="ARBA00022729"/>
    </source>
</evidence>
<comment type="similarity">
    <text evidence="1 6">Belongs to the glycosyl hydrolase 17 family.</text>
</comment>
<dbReference type="SMART" id="SM00768">
    <property type="entry name" value="X8"/>
    <property type="match status" value="1"/>
</dbReference>
<organism evidence="9 10">
    <name type="scientific">Forsythia ovata</name>
    <dbReference type="NCBI Taxonomy" id="205694"/>
    <lineage>
        <taxon>Eukaryota</taxon>
        <taxon>Viridiplantae</taxon>
        <taxon>Streptophyta</taxon>
        <taxon>Embryophyta</taxon>
        <taxon>Tracheophyta</taxon>
        <taxon>Spermatophyta</taxon>
        <taxon>Magnoliopsida</taxon>
        <taxon>eudicotyledons</taxon>
        <taxon>Gunneridae</taxon>
        <taxon>Pentapetalae</taxon>
        <taxon>asterids</taxon>
        <taxon>lamiids</taxon>
        <taxon>Lamiales</taxon>
        <taxon>Oleaceae</taxon>
        <taxon>Forsythieae</taxon>
        <taxon>Forsythia</taxon>
    </lineage>
</organism>
<dbReference type="InterPro" id="IPR044965">
    <property type="entry name" value="Glyco_hydro_17_plant"/>
</dbReference>
<evidence type="ECO:0000256" key="4">
    <source>
        <dbReference type="ARBA" id="ARBA00023157"/>
    </source>
</evidence>
<reference evidence="10" key="1">
    <citation type="submission" date="2024-07" db="EMBL/GenBank/DDBJ databases">
        <title>Two chromosome-level genome assemblies of Korean endemic species Abeliophyllum distichum and Forsythia ovata (Oleaceae).</title>
        <authorList>
            <person name="Jang H."/>
        </authorList>
    </citation>
    <scope>NUCLEOTIDE SEQUENCE [LARGE SCALE GENOMIC DNA]</scope>
</reference>
<dbReference type="SUPFAM" id="SSF51445">
    <property type="entry name" value="(Trans)glycosidases"/>
    <property type="match status" value="1"/>
</dbReference>
<keyword evidence="4" id="KW-1015">Disulfide bond</keyword>
<gene>
    <name evidence="9" type="ORF">Fot_25327</name>
</gene>
<keyword evidence="5" id="KW-0326">Glycosidase</keyword>